<dbReference type="RefSeq" id="WP_148597397.1">
    <property type="nucleotide sequence ID" value="NZ_CP042997.1"/>
</dbReference>
<reference evidence="3 4" key="1">
    <citation type="submission" date="2019-08" db="EMBL/GenBank/DDBJ databases">
        <title>Deep-cultivation of Planctomycetes and their phenomic and genomic characterization uncovers novel biology.</title>
        <authorList>
            <person name="Wiegand S."/>
            <person name="Jogler M."/>
            <person name="Boedeker C."/>
            <person name="Pinto D."/>
            <person name="Vollmers J."/>
            <person name="Rivas-Marin E."/>
            <person name="Kohn T."/>
            <person name="Peeters S.H."/>
            <person name="Heuer A."/>
            <person name="Rast P."/>
            <person name="Oberbeckmann S."/>
            <person name="Bunk B."/>
            <person name="Jeske O."/>
            <person name="Meyerdierks A."/>
            <person name="Storesund J.E."/>
            <person name="Kallscheuer N."/>
            <person name="Luecker S."/>
            <person name="Lage O.M."/>
            <person name="Pohl T."/>
            <person name="Merkel B.J."/>
            <person name="Hornburger P."/>
            <person name="Mueller R.-W."/>
            <person name="Bruemmer F."/>
            <person name="Labrenz M."/>
            <person name="Spormann A.M."/>
            <person name="Op den Camp H."/>
            <person name="Overmann J."/>
            <person name="Amann R."/>
            <person name="Jetten M.S.M."/>
            <person name="Mascher T."/>
            <person name="Medema M.H."/>
            <person name="Devos D.P."/>
            <person name="Kaster A.-K."/>
            <person name="Ovreas L."/>
            <person name="Rohde M."/>
            <person name="Galperin M.Y."/>
            <person name="Jogler C."/>
        </authorList>
    </citation>
    <scope>NUCLEOTIDE SEQUENCE [LARGE SCALE GENOMIC DNA]</scope>
    <source>
        <strain evidence="3 4">OJF2</strain>
    </source>
</reference>
<sequence length="1159" mass="122504">MTRIAWLVAATAALSLSRGLTSDARAQGRAPSQARGATGGAVRPPSPADGGGGEAAKAATDRLPDEFVILNNVGDFDEFLKRLKQPDWIFMRPGAQVVAAAGAAQAPAARDFVVKRVAIRGRVVGELADLRLELDLELMARGEAWVPLGIRSQIVTSARERDQELELRGAGEGRWDVRLRGTGEHRIVVAMERPLRVSPDRTQLEVAIPEAASTYLELDVPQAVRDVGLGPGESIATAPLPDGLGTRLTAHLAPRSSLAVAWTNQDGAGSPLPPLLTAQVEMAMDADAESMTTRSSWVIRCVRGQARRLEIRLDPTDVARQVKLDDQFIAAGIEGNVLTIPLGEPLRPGDTRRLMIETRRGFPPGGGRKFAFNGLPLAGAAEQTGAIALTQAPNLWLDISAAAGLRRIDPRELPTDLRTRPGTSMAFQFLDQPFQLSLSVEDSPPLYRASTATRIVLDGEAARVEMSAEIQRVRGRLFEVLVDIPPGLELTSAGPPDVVESVATAEEPAAGPRGGGPASTAGKLARIHLTAMARDLASIPLKLGGLQRIGADGEVGLALFSPRGDVATSGTVAVLAPRNVTLDVPDAAPGADGSSGFRSLAGEDRAAVVTGAGGGGRVPVAVLASQGNPSRLRGRLVRHRTEISHDVKVAARILEGWVDVRQETAVEVRYGSVRELHVLVPVARRELWQVKGRPSITVGELEPAADGRPARCRLTFDPPIEDATTLTFSMRQPITRAAGPDAPAAGKVSWARIEEGKAAGVAVELSTAPGVMADVDASGWESPEARGDAGTPAIYRLTGAGANDGLPFTPRRAERAALPPLVAPRALLRTSLGPDGSCRTQAWFWIEDHPGHAELALPAGSQWIRARVDGRLAEQVERAAEGDAYRIPFPPESAGHPVLLDLEYQAGVASGRDWAPPELRGGAAVLQSLWEVRVPWNQAVVGVPAGWDDENQWYWDLYAWKRRPRRPFARLLEWLSASRPAEGIADDPMADSQDETHAYLFARPGPPSAMRPRVASRAWLLAVCSGAVLAAGFCAMFARRRPRFLAPALASAALLAMAVVDPSVLLLAAQSSICGVLLVLLGLATRRYIDGVPAAAAAASAPGVGGGSGIAELPASRVGSDDSTAVRNRPSSTMDYASPLSFSAGPDPTTGSRLGQGGR</sequence>
<feature type="compositionally biased region" description="Polar residues" evidence="1">
    <location>
        <begin position="1121"/>
        <end position="1135"/>
    </location>
</feature>
<dbReference type="AlphaFoldDB" id="A0A5B9WBP2"/>
<keyword evidence="2" id="KW-0812">Transmembrane</keyword>
<feature type="transmembrane region" description="Helical" evidence="2">
    <location>
        <begin position="1066"/>
        <end position="1084"/>
    </location>
</feature>
<protein>
    <submittedName>
        <fullName evidence="3">Uncharacterized protein</fullName>
    </submittedName>
</protein>
<dbReference type="OrthoDB" id="223828at2"/>
<keyword evidence="2" id="KW-1133">Transmembrane helix</keyword>
<name>A0A5B9WBP2_9BACT</name>
<dbReference type="KEGG" id="agv:OJF2_64850"/>
<accession>A0A5B9WBP2</accession>
<proteinExistence type="predicted"/>
<dbReference type="EMBL" id="CP042997">
    <property type="protein sequence ID" value="QEH37893.1"/>
    <property type="molecule type" value="Genomic_DNA"/>
</dbReference>
<evidence type="ECO:0000313" key="4">
    <source>
        <dbReference type="Proteomes" id="UP000324233"/>
    </source>
</evidence>
<feature type="transmembrane region" description="Helical" evidence="2">
    <location>
        <begin position="1018"/>
        <end position="1037"/>
    </location>
</feature>
<evidence type="ECO:0000256" key="2">
    <source>
        <dbReference type="SAM" id="Phobius"/>
    </source>
</evidence>
<feature type="region of interest" description="Disordered" evidence="1">
    <location>
        <begin position="22"/>
        <end position="57"/>
    </location>
</feature>
<organism evidence="3 4">
    <name type="scientific">Aquisphaera giovannonii</name>
    <dbReference type="NCBI Taxonomy" id="406548"/>
    <lineage>
        <taxon>Bacteria</taxon>
        <taxon>Pseudomonadati</taxon>
        <taxon>Planctomycetota</taxon>
        <taxon>Planctomycetia</taxon>
        <taxon>Isosphaerales</taxon>
        <taxon>Isosphaeraceae</taxon>
        <taxon>Aquisphaera</taxon>
    </lineage>
</organism>
<evidence type="ECO:0000256" key="1">
    <source>
        <dbReference type="SAM" id="MobiDB-lite"/>
    </source>
</evidence>
<dbReference type="Proteomes" id="UP000324233">
    <property type="component" value="Chromosome"/>
</dbReference>
<keyword evidence="2" id="KW-0472">Membrane</keyword>
<feature type="transmembrane region" description="Helical" evidence="2">
    <location>
        <begin position="1044"/>
        <end position="1060"/>
    </location>
</feature>
<keyword evidence="4" id="KW-1185">Reference proteome</keyword>
<feature type="region of interest" description="Disordered" evidence="1">
    <location>
        <begin position="1112"/>
        <end position="1159"/>
    </location>
</feature>
<evidence type="ECO:0000313" key="3">
    <source>
        <dbReference type="EMBL" id="QEH37893.1"/>
    </source>
</evidence>
<gene>
    <name evidence="3" type="ORF">OJF2_64850</name>
</gene>